<dbReference type="Proteomes" id="UP001152795">
    <property type="component" value="Unassembled WGS sequence"/>
</dbReference>
<evidence type="ECO:0000313" key="2">
    <source>
        <dbReference type="Proteomes" id="UP001152795"/>
    </source>
</evidence>
<reference evidence="1" key="1">
    <citation type="submission" date="2020-04" db="EMBL/GenBank/DDBJ databases">
        <authorList>
            <person name="Alioto T."/>
            <person name="Alioto T."/>
            <person name="Gomez Garrido J."/>
        </authorList>
    </citation>
    <scope>NUCLEOTIDE SEQUENCE</scope>
    <source>
        <strain evidence="1">A484AB</strain>
    </source>
</reference>
<dbReference type="OrthoDB" id="10065482at2759"/>
<sequence length="182" mass="19954">MPHVRALADEDHSLDLLPHDSLTTLKKFKTTLKKILWEGMGNCTDSMFADHEGKSILEFKQSNLTVLSAIDEDSLDKWFELHFTSGVVVKGRLCEDHVIAAFYNNARIYGSLGKELCIALDIALAAGGCEAVVEGFYSVIGAHKTNGGQSNNVLVKRAIVDWSLPNPLSCPKTNGRDRSALH</sequence>
<name>A0A6S7KLV1_PARCT</name>
<accession>A0A6S7KLV1</accession>
<organism evidence="1 2">
    <name type="scientific">Paramuricea clavata</name>
    <name type="common">Red gorgonian</name>
    <name type="synonym">Violescent sea-whip</name>
    <dbReference type="NCBI Taxonomy" id="317549"/>
    <lineage>
        <taxon>Eukaryota</taxon>
        <taxon>Metazoa</taxon>
        <taxon>Cnidaria</taxon>
        <taxon>Anthozoa</taxon>
        <taxon>Octocorallia</taxon>
        <taxon>Malacalcyonacea</taxon>
        <taxon>Plexauridae</taxon>
        <taxon>Paramuricea</taxon>
    </lineage>
</organism>
<comment type="caution">
    <text evidence="1">The sequence shown here is derived from an EMBL/GenBank/DDBJ whole genome shotgun (WGS) entry which is preliminary data.</text>
</comment>
<gene>
    <name evidence="1" type="ORF">PACLA_8A012149</name>
</gene>
<proteinExistence type="predicted"/>
<protein>
    <submittedName>
        <fullName evidence="1">Uncharacterized protein</fullName>
    </submittedName>
</protein>
<dbReference type="EMBL" id="CACRXK020033509">
    <property type="protein sequence ID" value="CAB4043914.1"/>
    <property type="molecule type" value="Genomic_DNA"/>
</dbReference>
<evidence type="ECO:0000313" key="1">
    <source>
        <dbReference type="EMBL" id="CAB4043914.1"/>
    </source>
</evidence>
<keyword evidence="2" id="KW-1185">Reference proteome</keyword>
<dbReference type="AlphaFoldDB" id="A0A6S7KLV1"/>